<evidence type="ECO:0000313" key="1">
    <source>
        <dbReference type="EMBL" id="TWU15460.1"/>
    </source>
</evidence>
<organism evidence="1 2">
    <name type="scientific">Allorhodopirellula heiligendammensis</name>
    <dbReference type="NCBI Taxonomy" id="2714739"/>
    <lineage>
        <taxon>Bacteria</taxon>
        <taxon>Pseudomonadati</taxon>
        <taxon>Planctomycetota</taxon>
        <taxon>Planctomycetia</taxon>
        <taxon>Pirellulales</taxon>
        <taxon>Pirellulaceae</taxon>
        <taxon>Allorhodopirellula</taxon>
    </lineage>
</organism>
<proteinExistence type="predicted"/>
<dbReference type="EMBL" id="SJPU01000002">
    <property type="protein sequence ID" value="TWU15460.1"/>
    <property type="molecule type" value="Genomic_DNA"/>
</dbReference>
<sequence>MKFALVCFLLIIAIVGGTLAVRYATQCRPDVYYLHLYSNRYVAHVMRTDYPPSDYDCLATFSICPEVPFYAALPNYYKPEIEVSGTITLSGDSRDSSVVFRVGSPDESFEYNHDSFVQPNRLFSFQDDSYRCVVSTSKNPFSELIH</sequence>
<comment type="caution">
    <text evidence="1">The sequence shown here is derived from an EMBL/GenBank/DDBJ whole genome shotgun (WGS) entry which is preliminary data.</text>
</comment>
<gene>
    <name evidence="1" type="ORF">Poly21_26560</name>
</gene>
<dbReference type="Proteomes" id="UP000319908">
    <property type="component" value="Unassembled WGS sequence"/>
</dbReference>
<evidence type="ECO:0000313" key="2">
    <source>
        <dbReference type="Proteomes" id="UP000319908"/>
    </source>
</evidence>
<name>A0A5C6BTC6_9BACT</name>
<reference evidence="1 2" key="1">
    <citation type="journal article" date="2020" name="Antonie Van Leeuwenhoek">
        <title>Rhodopirellula heiligendammensis sp. nov., Rhodopirellula pilleata sp. nov., and Rhodopirellula solitaria sp. nov. isolated from natural or artificial marine surfaces in Northern Germany and California, USA, and emended description of the genus Rhodopirellula.</title>
        <authorList>
            <person name="Kallscheuer N."/>
            <person name="Wiegand S."/>
            <person name="Jogler M."/>
            <person name="Boedeker C."/>
            <person name="Peeters S.H."/>
            <person name="Rast P."/>
            <person name="Heuer A."/>
            <person name="Jetten M.S.M."/>
            <person name="Rohde M."/>
            <person name="Jogler C."/>
        </authorList>
    </citation>
    <scope>NUCLEOTIDE SEQUENCE [LARGE SCALE GENOMIC DNA]</scope>
    <source>
        <strain evidence="1 2">Poly21</strain>
    </source>
</reference>
<accession>A0A5C6BTC6</accession>
<protein>
    <submittedName>
        <fullName evidence="1">Uncharacterized protein</fullName>
    </submittedName>
</protein>
<keyword evidence="2" id="KW-1185">Reference proteome</keyword>
<dbReference type="AlphaFoldDB" id="A0A5C6BTC6"/>